<proteinExistence type="predicted"/>
<protein>
    <submittedName>
        <fullName evidence="1">Uncharacterized protein</fullName>
    </submittedName>
</protein>
<organism evidence="1">
    <name type="scientific">marine sediment metagenome</name>
    <dbReference type="NCBI Taxonomy" id="412755"/>
    <lineage>
        <taxon>unclassified sequences</taxon>
        <taxon>metagenomes</taxon>
        <taxon>ecological metagenomes</taxon>
    </lineage>
</organism>
<evidence type="ECO:0000313" key="1">
    <source>
        <dbReference type="EMBL" id="KKN10179.1"/>
    </source>
</evidence>
<sequence length="58" mass="6452">MNARAVFDRQFAGRWFQVYAIIGDKSLTSPASFNDTHDALESFEQTGSGNGVDIREVK</sequence>
<comment type="caution">
    <text evidence="1">The sequence shown here is derived from an EMBL/GenBank/DDBJ whole genome shotgun (WGS) entry which is preliminary data.</text>
</comment>
<gene>
    <name evidence="1" type="ORF">LCGC14_1039270</name>
</gene>
<name>A0A0F9MWR7_9ZZZZ</name>
<reference evidence="1" key="1">
    <citation type="journal article" date="2015" name="Nature">
        <title>Complex archaea that bridge the gap between prokaryotes and eukaryotes.</title>
        <authorList>
            <person name="Spang A."/>
            <person name="Saw J.H."/>
            <person name="Jorgensen S.L."/>
            <person name="Zaremba-Niedzwiedzka K."/>
            <person name="Martijn J."/>
            <person name="Lind A.E."/>
            <person name="van Eijk R."/>
            <person name="Schleper C."/>
            <person name="Guy L."/>
            <person name="Ettema T.J."/>
        </authorList>
    </citation>
    <scope>NUCLEOTIDE SEQUENCE</scope>
</reference>
<dbReference type="AlphaFoldDB" id="A0A0F9MWR7"/>
<accession>A0A0F9MWR7</accession>
<dbReference type="EMBL" id="LAZR01004269">
    <property type="protein sequence ID" value="KKN10179.1"/>
    <property type="molecule type" value="Genomic_DNA"/>
</dbReference>